<dbReference type="HOGENOM" id="CLU_2063984_0_0_1"/>
<organism evidence="6 7">
    <name type="scientific">Helobdella robusta</name>
    <name type="common">Californian leech</name>
    <dbReference type="NCBI Taxonomy" id="6412"/>
    <lineage>
        <taxon>Eukaryota</taxon>
        <taxon>Metazoa</taxon>
        <taxon>Spiralia</taxon>
        <taxon>Lophotrochozoa</taxon>
        <taxon>Annelida</taxon>
        <taxon>Clitellata</taxon>
        <taxon>Hirudinea</taxon>
        <taxon>Rhynchobdellida</taxon>
        <taxon>Glossiphoniidae</taxon>
        <taxon>Helobdella</taxon>
    </lineage>
</organism>
<evidence type="ECO:0000259" key="4">
    <source>
        <dbReference type="Pfam" id="PF02892"/>
    </source>
</evidence>
<evidence type="ECO:0000256" key="2">
    <source>
        <dbReference type="ARBA" id="ARBA00022771"/>
    </source>
</evidence>
<dbReference type="InterPro" id="IPR003656">
    <property type="entry name" value="Znf_BED"/>
</dbReference>
<keyword evidence="7" id="KW-1185">Reference proteome</keyword>
<accession>T1EQ29</accession>
<reference evidence="5 7" key="2">
    <citation type="journal article" date="2013" name="Nature">
        <title>Insights into bilaterian evolution from three spiralian genomes.</title>
        <authorList>
            <person name="Simakov O."/>
            <person name="Marletaz F."/>
            <person name="Cho S.J."/>
            <person name="Edsinger-Gonzales E."/>
            <person name="Havlak P."/>
            <person name="Hellsten U."/>
            <person name="Kuo D.H."/>
            <person name="Larsson T."/>
            <person name="Lv J."/>
            <person name="Arendt D."/>
            <person name="Savage R."/>
            <person name="Osoegawa K."/>
            <person name="de Jong P."/>
            <person name="Grimwood J."/>
            <person name="Chapman J.A."/>
            <person name="Shapiro H."/>
            <person name="Aerts A."/>
            <person name="Otillar R.P."/>
            <person name="Terry A.Y."/>
            <person name="Boore J.L."/>
            <person name="Grigoriev I.V."/>
            <person name="Lindberg D.R."/>
            <person name="Seaver E.C."/>
            <person name="Weisblat D.A."/>
            <person name="Putnam N.H."/>
            <person name="Rokhsar D.S."/>
        </authorList>
    </citation>
    <scope>NUCLEOTIDE SEQUENCE</scope>
</reference>
<dbReference type="EMBL" id="AMQM01000568">
    <property type="status" value="NOT_ANNOTATED_CDS"/>
    <property type="molecule type" value="Genomic_DNA"/>
</dbReference>
<dbReference type="AlphaFoldDB" id="T1EQ29"/>
<dbReference type="CTD" id="20198679"/>
<name>T1EQ29_HELRO</name>
<sequence>MGRNRENASREFFKYNKTDNKSTCNICKAVIKRDHAANLERHLKRNHNEEFESVQQRKKLKYIVITVLPNALDSSVFWNVLVTGAFLSMLESDHLEESRNDACEEYISARRRKISDIRD</sequence>
<evidence type="ECO:0000313" key="7">
    <source>
        <dbReference type="Proteomes" id="UP000015101"/>
    </source>
</evidence>
<dbReference type="KEGG" id="hro:HELRODRAFT_160315"/>
<dbReference type="GeneID" id="20198679"/>
<evidence type="ECO:0000313" key="5">
    <source>
        <dbReference type="EMBL" id="ESO06163.1"/>
    </source>
</evidence>
<keyword evidence="2" id="KW-0863">Zinc-finger</keyword>
<dbReference type="OrthoDB" id="6077919at2759"/>
<gene>
    <name evidence="6" type="primary">20198679</name>
    <name evidence="5" type="ORF">HELRODRAFT_160315</name>
</gene>
<dbReference type="Proteomes" id="UP000015101">
    <property type="component" value="Unassembled WGS sequence"/>
</dbReference>
<keyword evidence="3" id="KW-0862">Zinc</keyword>
<reference evidence="7" key="1">
    <citation type="submission" date="2012-12" db="EMBL/GenBank/DDBJ databases">
        <authorList>
            <person name="Hellsten U."/>
            <person name="Grimwood J."/>
            <person name="Chapman J.A."/>
            <person name="Shapiro H."/>
            <person name="Aerts A."/>
            <person name="Otillar R.P."/>
            <person name="Terry A.Y."/>
            <person name="Boore J.L."/>
            <person name="Simakov O."/>
            <person name="Marletaz F."/>
            <person name="Cho S.-J."/>
            <person name="Edsinger-Gonzales E."/>
            <person name="Havlak P."/>
            <person name="Kuo D.-H."/>
            <person name="Larsson T."/>
            <person name="Lv J."/>
            <person name="Arendt D."/>
            <person name="Savage R."/>
            <person name="Osoegawa K."/>
            <person name="de Jong P."/>
            <person name="Lindberg D.R."/>
            <person name="Seaver E.C."/>
            <person name="Weisblat D.A."/>
            <person name="Putnam N.H."/>
            <person name="Grigoriev I.V."/>
            <person name="Rokhsar D.S."/>
        </authorList>
    </citation>
    <scope>NUCLEOTIDE SEQUENCE</scope>
</reference>
<evidence type="ECO:0000256" key="3">
    <source>
        <dbReference type="ARBA" id="ARBA00022833"/>
    </source>
</evidence>
<keyword evidence="1" id="KW-0479">Metal-binding</keyword>
<reference evidence="6" key="3">
    <citation type="submission" date="2015-06" db="UniProtKB">
        <authorList>
            <consortium name="EnsemblMetazoa"/>
        </authorList>
    </citation>
    <scope>IDENTIFICATION</scope>
</reference>
<dbReference type="InParanoid" id="T1EQ29"/>
<dbReference type="EMBL" id="KB096324">
    <property type="protein sequence ID" value="ESO06163.1"/>
    <property type="molecule type" value="Genomic_DNA"/>
</dbReference>
<dbReference type="EnsemblMetazoa" id="HelroT160315">
    <property type="protein sequence ID" value="HelroP160315"/>
    <property type="gene ID" value="HelroG160315"/>
</dbReference>
<dbReference type="EMBL" id="AMQM01000567">
    <property type="status" value="NOT_ANNOTATED_CDS"/>
    <property type="molecule type" value="Genomic_DNA"/>
</dbReference>
<dbReference type="Pfam" id="PF02892">
    <property type="entry name" value="zf-BED"/>
    <property type="match status" value="1"/>
</dbReference>
<proteinExistence type="predicted"/>
<dbReference type="GO" id="GO:0003677">
    <property type="term" value="F:DNA binding"/>
    <property type="evidence" value="ECO:0007669"/>
    <property type="project" value="InterPro"/>
</dbReference>
<evidence type="ECO:0000256" key="1">
    <source>
        <dbReference type="ARBA" id="ARBA00022723"/>
    </source>
</evidence>
<protein>
    <recommendedName>
        <fullName evidence="4">BED-type domain-containing protein</fullName>
    </recommendedName>
</protein>
<evidence type="ECO:0000313" key="6">
    <source>
        <dbReference type="EnsemblMetazoa" id="HelroP160315"/>
    </source>
</evidence>
<dbReference type="RefSeq" id="XP_009015531.1">
    <property type="nucleotide sequence ID" value="XM_009017283.1"/>
</dbReference>
<feature type="domain" description="BED-type" evidence="4">
    <location>
        <begin position="14"/>
        <end position="48"/>
    </location>
</feature>
<dbReference type="GO" id="GO:0008270">
    <property type="term" value="F:zinc ion binding"/>
    <property type="evidence" value="ECO:0007669"/>
    <property type="project" value="UniProtKB-KW"/>
</dbReference>